<protein>
    <submittedName>
        <fullName evidence="1">Uncharacterized protein</fullName>
    </submittedName>
</protein>
<evidence type="ECO:0000313" key="1">
    <source>
        <dbReference type="EMBL" id="KTS85307.1"/>
    </source>
</evidence>
<comment type="caution">
    <text evidence="1">The sequence shown here is derived from an EMBL/GenBank/DDBJ whole genome shotgun (WGS) entry which is preliminary data.</text>
</comment>
<accession>A0ACC5A1E6</accession>
<sequence length="249" mass="27862">MQKLWQKGKALSLPIVVSASLISGTLLVNNIPTVNAAATKELLQLSGQTTYYGEVENGQPNGRGTIKWSEYKQYSGDFVNGKRSGTGKYMNQYTDADGQHHKIVYNGTWSNDTMSGKGTQTEKVTQSDGTIRSNQIQVGTFQDNGLQNGYQVIHAVADPDYSFTYKNGKEVLNILHSNQDLVQRWQQGELFSVNYKNGSVQKEYSMFPEEVATKERQRQAAIKYLKGITAKVTPHLQQFEKLSKQVPLK</sequence>
<evidence type="ECO:0000313" key="2">
    <source>
        <dbReference type="Proteomes" id="UP000074866"/>
    </source>
</evidence>
<keyword evidence="2" id="KW-1185">Reference proteome</keyword>
<gene>
    <name evidence="1" type="ORF">NS115_00720</name>
</gene>
<reference evidence="1 2" key="1">
    <citation type="journal article" date="2016" name="Front. Microbiol.">
        <title>Genomic Resource of Rice Seed Associated Bacteria.</title>
        <authorList>
            <person name="Midha S."/>
            <person name="Bansal K."/>
            <person name="Sharma S."/>
            <person name="Kumar N."/>
            <person name="Patil P.P."/>
            <person name="Chaudhry V."/>
            <person name="Patil P.B."/>
        </authorList>
    </citation>
    <scope>NUCLEOTIDE SEQUENCE [LARGE SCALE GENOMIC DNA]</scope>
    <source>
        <strain evidence="1 2">NS115</strain>
    </source>
</reference>
<dbReference type="Proteomes" id="UP000074866">
    <property type="component" value="Unassembled WGS sequence"/>
</dbReference>
<name>A0ACC5A1E6_9BACL</name>
<organism evidence="1 2">
    <name type="scientific">Paenibacillus jamilae</name>
    <dbReference type="NCBI Taxonomy" id="114136"/>
    <lineage>
        <taxon>Bacteria</taxon>
        <taxon>Bacillati</taxon>
        <taxon>Bacillota</taxon>
        <taxon>Bacilli</taxon>
        <taxon>Bacillales</taxon>
        <taxon>Paenibacillaceae</taxon>
        <taxon>Paenibacillus</taxon>
    </lineage>
</organism>
<proteinExistence type="predicted"/>
<dbReference type="EMBL" id="LDRX01000003">
    <property type="protein sequence ID" value="KTS85307.1"/>
    <property type="molecule type" value="Genomic_DNA"/>
</dbReference>